<keyword evidence="6" id="KW-0472">Membrane</keyword>
<sequence length="247" mass="26611">MQPNSNSSLAIPFAIVAGFALIAVAIFFTGNNKTSPKEQTTATTDSTVTKSNVVRPIDSTDHIRGNPNAPIMIVEYSDYDCPFCKIFDETMNNVMADYGVGGKVGWVYRQFPIAQLHPNSPRISEGAYCVAELGGNDAFWAFSKNIFAGRDVNVQTDMTQLPVFAEKAGVSRSDFNTCLDSGKYRDQVQKDVAEAAAAGANGTPYSVVIVGDQQVVINGAQPYTVVKQIIDNLIAQLDGKEAPNKAE</sequence>
<evidence type="ECO:0000256" key="5">
    <source>
        <dbReference type="ARBA" id="ARBA00023284"/>
    </source>
</evidence>
<gene>
    <name evidence="8" type="ORF">COZ82_03535</name>
</gene>
<dbReference type="SUPFAM" id="SSF52833">
    <property type="entry name" value="Thioredoxin-like"/>
    <property type="match status" value="1"/>
</dbReference>
<evidence type="ECO:0000259" key="7">
    <source>
        <dbReference type="PROSITE" id="PS51352"/>
    </source>
</evidence>
<keyword evidence="6" id="KW-0812">Transmembrane</keyword>
<dbReference type="InterPro" id="IPR036249">
    <property type="entry name" value="Thioredoxin-like_sf"/>
</dbReference>
<dbReference type="PROSITE" id="PS51352">
    <property type="entry name" value="THIOREDOXIN_2"/>
    <property type="match status" value="1"/>
</dbReference>
<dbReference type="InterPro" id="IPR013766">
    <property type="entry name" value="Thioredoxin_domain"/>
</dbReference>
<feature type="transmembrane region" description="Helical" evidence="6">
    <location>
        <begin position="6"/>
        <end position="28"/>
    </location>
</feature>
<keyword evidence="6" id="KW-1133">Transmembrane helix</keyword>
<evidence type="ECO:0000256" key="6">
    <source>
        <dbReference type="SAM" id="Phobius"/>
    </source>
</evidence>
<evidence type="ECO:0000313" key="8">
    <source>
        <dbReference type="EMBL" id="PIW96708.1"/>
    </source>
</evidence>
<dbReference type="EMBL" id="PFHR01000186">
    <property type="protein sequence ID" value="PIW96708.1"/>
    <property type="molecule type" value="Genomic_DNA"/>
</dbReference>
<protein>
    <recommendedName>
        <fullName evidence="7">Thioredoxin domain-containing protein</fullName>
    </recommendedName>
</protein>
<evidence type="ECO:0000256" key="4">
    <source>
        <dbReference type="ARBA" id="ARBA00023157"/>
    </source>
</evidence>
<dbReference type="InterPro" id="IPR012336">
    <property type="entry name" value="Thioredoxin-like_fold"/>
</dbReference>
<comment type="caution">
    <text evidence="8">The sequence shown here is derived from an EMBL/GenBank/DDBJ whole genome shotgun (WGS) entry which is preliminary data.</text>
</comment>
<dbReference type="Gene3D" id="3.40.30.10">
    <property type="entry name" value="Glutaredoxin"/>
    <property type="match status" value="1"/>
</dbReference>
<keyword evidence="5" id="KW-0676">Redox-active center</keyword>
<evidence type="ECO:0000313" key="9">
    <source>
        <dbReference type="Proteomes" id="UP000230837"/>
    </source>
</evidence>
<dbReference type="PANTHER" id="PTHR13887:SF14">
    <property type="entry name" value="DISULFIDE BOND FORMATION PROTEIN D"/>
    <property type="match status" value="1"/>
</dbReference>
<comment type="similarity">
    <text evidence="1">Belongs to the thioredoxin family. DsbA subfamily.</text>
</comment>
<feature type="domain" description="Thioredoxin" evidence="7">
    <location>
        <begin position="29"/>
        <end position="235"/>
    </location>
</feature>
<accession>A0A2M7IN56</accession>
<evidence type="ECO:0000256" key="3">
    <source>
        <dbReference type="ARBA" id="ARBA00023002"/>
    </source>
</evidence>
<evidence type="ECO:0000256" key="1">
    <source>
        <dbReference type="ARBA" id="ARBA00005791"/>
    </source>
</evidence>
<keyword evidence="2" id="KW-0732">Signal</keyword>
<evidence type="ECO:0000256" key="2">
    <source>
        <dbReference type="ARBA" id="ARBA00022729"/>
    </source>
</evidence>
<dbReference type="AlphaFoldDB" id="A0A2M7IN56"/>
<keyword evidence="3" id="KW-0560">Oxidoreductase</keyword>
<keyword evidence="4" id="KW-1015">Disulfide bond</keyword>
<organism evidence="8 9">
    <name type="scientific">Candidatus Kaiserbacteria bacterium CG_4_8_14_3_um_filter_38_9</name>
    <dbReference type="NCBI Taxonomy" id="1974599"/>
    <lineage>
        <taxon>Bacteria</taxon>
        <taxon>Candidatus Kaiseribacteriota</taxon>
    </lineage>
</organism>
<dbReference type="PANTHER" id="PTHR13887">
    <property type="entry name" value="GLUTATHIONE S-TRANSFERASE KAPPA"/>
    <property type="match status" value="1"/>
</dbReference>
<proteinExistence type="inferred from homology"/>
<dbReference type="GO" id="GO:0016491">
    <property type="term" value="F:oxidoreductase activity"/>
    <property type="evidence" value="ECO:0007669"/>
    <property type="project" value="UniProtKB-KW"/>
</dbReference>
<name>A0A2M7IN56_9BACT</name>
<dbReference type="Pfam" id="PF13462">
    <property type="entry name" value="Thioredoxin_4"/>
    <property type="match status" value="1"/>
</dbReference>
<dbReference type="Proteomes" id="UP000230837">
    <property type="component" value="Unassembled WGS sequence"/>
</dbReference>
<reference evidence="9" key="1">
    <citation type="submission" date="2017-09" db="EMBL/GenBank/DDBJ databases">
        <title>Depth-based differentiation of microbial function through sediment-hosted aquifers and enrichment of novel symbionts in the deep terrestrial subsurface.</title>
        <authorList>
            <person name="Probst A.J."/>
            <person name="Ladd B."/>
            <person name="Jarett J.K."/>
            <person name="Geller-Mcgrath D.E."/>
            <person name="Sieber C.M.K."/>
            <person name="Emerson J.B."/>
            <person name="Anantharaman K."/>
            <person name="Thomas B.C."/>
            <person name="Malmstrom R."/>
            <person name="Stieglmeier M."/>
            <person name="Klingl A."/>
            <person name="Woyke T."/>
            <person name="Ryan C.M."/>
            <person name="Banfield J.F."/>
        </authorList>
    </citation>
    <scope>NUCLEOTIDE SEQUENCE [LARGE SCALE GENOMIC DNA]</scope>
</reference>